<dbReference type="GO" id="GO:0005737">
    <property type="term" value="C:cytoplasm"/>
    <property type="evidence" value="ECO:0007669"/>
    <property type="project" value="InterPro"/>
</dbReference>
<dbReference type="GO" id="GO:0000156">
    <property type="term" value="F:phosphorelay response regulator activity"/>
    <property type="evidence" value="ECO:0007669"/>
    <property type="project" value="InterPro"/>
</dbReference>
<comment type="caution">
    <text evidence="4">Lacks conserved residue(s) required for the propagation of feature annotation.</text>
</comment>
<proteinExistence type="predicted"/>
<dbReference type="InterPro" id="IPR035909">
    <property type="entry name" value="CheB_C"/>
</dbReference>
<accession>A0A127F9W7</accession>
<dbReference type="EMBL" id="CP011971">
    <property type="protein sequence ID" value="AMN46380.1"/>
    <property type="molecule type" value="Genomic_DNA"/>
</dbReference>
<dbReference type="Pfam" id="PF01339">
    <property type="entry name" value="CheB_methylest"/>
    <property type="match status" value="1"/>
</dbReference>
<dbReference type="EC" id="3.1.1.61" evidence="2"/>
<dbReference type="PROSITE" id="PS50122">
    <property type="entry name" value="CHEB"/>
    <property type="match status" value="1"/>
</dbReference>
<dbReference type="PANTHER" id="PTHR42872">
    <property type="entry name" value="PROTEIN-GLUTAMATE METHYLESTERASE/PROTEIN-GLUTAMINE GLUTAMINASE"/>
    <property type="match status" value="1"/>
</dbReference>
<reference evidence="6 7" key="1">
    <citation type="submission" date="2015-06" db="EMBL/GenBank/DDBJ databases">
        <title>A Comprehensive Approach to Explore the Metabolic and Phylogenetic Diversity of Bacterial Steroid Degradation in the Environment: Testosterone as an Example.</title>
        <authorList>
            <person name="Yang F.-C."/>
            <person name="Chen Y.-L."/>
            <person name="Yu C.-P."/>
            <person name="Tang S.-L."/>
            <person name="Wang P.-H."/>
            <person name="Ismail W."/>
            <person name="Wang C.-H."/>
            <person name="Yang C.-Y."/>
            <person name="Chiang Y.-R."/>
        </authorList>
    </citation>
    <scope>NUCLEOTIDE SEQUENCE [LARGE SCALE GENOMIC DNA]</scope>
    <source>
        <strain evidence="6 7">DSM 18526</strain>
    </source>
</reference>
<feature type="domain" description="CheB-type methylesterase" evidence="5">
    <location>
        <begin position="17"/>
        <end position="105"/>
    </location>
</feature>
<dbReference type="PANTHER" id="PTHR42872:SF6">
    <property type="entry name" value="PROTEIN-GLUTAMATE METHYLESTERASE_PROTEIN-GLUTAMINE GLUTAMINASE"/>
    <property type="match status" value="1"/>
</dbReference>
<keyword evidence="1 6" id="KW-0378">Hydrolase</keyword>
<comment type="catalytic activity">
    <reaction evidence="3">
        <text>[protein]-L-glutamate 5-O-methyl ester + H2O = L-glutamyl-[protein] + methanol + H(+)</text>
        <dbReference type="Rhea" id="RHEA:23236"/>
        <dbReference type="Rhea" id="RHEA-COMP:10208"/>
        <dbReference type="Rhea" id="RHEA-COMP:10311"/>
        <dbReference type="ChEBI" id="CHEBI:15377"/>
        <dbReference type="ChEBI" id="CHEBI:15378"/>
        <dbReference type="ChEBI" id="CHEBI:17790"/>
        <dbReference type="ChEBI" id="CHEBI:29973"/>
        <dbReference type="ChEBI" id="CHEBI:82795"/>
        <dbReference type="EC" id="3.1.1.61"/>
    </reaction>
</comment>
<evidence type="ECO:0000259" key="5">
    <source>
        <dbReference type="PROSITE" id="PS50122"/>
    </source>
</evidence>
<evidence type="ECO:0000256" key="4">
    <source>
        <dbReference type="PROSITE-ProRule" id="PRU00050"/>
    </source>
</evidence>
<dbReference type="Proteomes" id="UP000070250">
    <property type="component" value="Chromosome"/>
</dbReference>
<dbReference type="Gene3D" id="3.40.50.180">
    <property type="entry name" value="Methylesterase CheB, C-terminal domain"/>
    <property type="match status" value="1"/>
</dbReference>
<keyword evidence="7" id="KW-1185">Reference proteome</keyword>
<dbReference type="STRING" id="465721.ACG33_04510"/>
<gene>
    <name evidence="6" type="ORF">ACG33_04510</name>
</gene>
<sequence length="105" mass="11225">MDVIVLAMRCLVTFKCSGTCYYIQAIDGLVVNRHRSFVDVLSRSIAACVSANAFGIIMTSTGDDEARGLKEMRAAIGSTIVQNEASCMMPGIPKEAISLGGVRHI</sequence>
<dbReference type="GO" id="GO:0008984">
    <property type="term" value="F:protein-glutamate methylesterase activity"/>
    <property type="evidence" value="ECO:0007669"/>
    <property type="project" value="UniProtKB-EC"/>
</dbReference>
<dbReference type="SUPFAM" id="SSF52738">
    <property type="entry name" value="Methylesterase CheB, C-terminal domain"/>
    <property type="match status" value="1"/>
</dbReference>
<protein>
    <recommendedName>
        <fullName evidence="2">protein-glutamate methylesterase</fullName>
        <ecNumber evidence="2">3.1.1.61</ecNumber>
    </recommendedName>
</protein>
<evidence type="ECO:0000313" key="7">
    <source>
        <dbReference type="Proteomes" id="UP000070250"/>
    </source>
</evidence>
<dbReference type="KEGG" id="sdf:ACG33_04510"/>
<evidence type="ECO:0000256" key="3">
    <source>
        <dbReference type="ARBA" id="ARBA00048267"/>
    </source>
</evidence>
<dbReference type="GO" id="GO:0006935">
    <property type="term" value="P:chemotaxis"/>
    <property type="evidence" value="ECO:0007669"/>
    <property type="project" value="InterPro"/>
</dbReference>
<name>A0A127F9W7_STEDE</name>
<dbReference type="InterPro" id="IPR000673">
    <property type="entry name" value="Sig_transdc_resp-reg_Me-estase"/>
</dbReference>
<evidence type="ECO:0000256" key="2">
    <source>
        <dbReference type="ARBA" id="ARBA00039140"/>
    </source>
</evidence>
<organism evidence="6 7">
    <name type="scientific">Steroidobacter denitrificans</name>
    <dbReference type="NCBI Taxonomy" id="465721"/>
    <lineage>
        <taxon>Bacteria</taxon>
        <taxon>Pseudomonadati</taxon>
        <taxon>Pseudomonadota</taxon>
        <taxon>Gammaproteobacteria</taxon>
        <taxon>Steroidobacterales</taxon>
        <taxon>Steroidobacteraceae</taxon>
        <taxon>Steroidobacter</taxon>
    </lineage>
</organism>
<evidence type="ECO:0000313" key="6">
    <source>
        <dbReference type="EMBL" id="AMN46380.1"/>
    </source>
</evidence>
<evidence type="ECO:0000256" key="1">
    <source>
        <dbReference type="ARBA" id="ARBA00022801"/>
    </source>
</evidence>
<dbReference type="AlphaFoldDB" id="A0A127F9W7"/>